<sequence>MNAIEKVFPLMNAIETSTKMYIHLEGDWVLQQRYYSNLDVDISRLWLSSMTNSNYDKSLLMWHVATELCYYTDDENIADKKYRECSKLPSLSSYPCIQYNATLTIQHMRGSGSVLSDACQLAEMLKELGSQKWEMIYSVLVEMLCYAACNCKATIHYQQLSEGMWNTLEKSTIVAFKSKASSSFLAELLKDFIPFECNMDTDISRILLSTVTDSDYDQSQLKLHITTELCYYTDDENTVNKEYRIANVKFLESCEETEILFRLQEFSYLDEVVIKPVILSLHRLRTAIFTFLQTEGSGSVLSDACQQAKMLKELGNNKWEMIPLLK</sequence>
<dbReference type="Pfam" id="PF04578">
    <property type="entry name" value="DUF594"/>
    <property type="match status" value="1"/>
</dbReference>
<dbReference type="AlphaFoldDB" id="A0A978V1G7"/>
<gene>
    <name evidence="1" type="ORF">FEM48_Zijuj07G0008100</name>
</gene>
<protein>
    <submittedName>
        <fullName evidence="1">Uncharacterized protein</fullName>
    </submittedName>
</protein>
<evidence type="ECO:0000313" key="2">
    <source>
        <dbReference type="Proteomes" id="UP000813462"/>
    </source>
</evidence>
<organism evidence="1 2">
    <name type="scientific">Ziziphus jujuba var. spinosa</name>
    <dbReference type="NCBI Taxonomy" id="714518"/>
    <lineage>
        <taxon>Eukaryota</taxon>
        <taxon>Viridiplantae</taxon>
        <taxon>Streptophyta</taxon>
        <taxon>Embryophyta</taxon>
        <taxon>Tracheophyta</taxon>
        <taxon>Spermatophyta</taxon>
        <taxon>Magnoliopsida</taxon>
        <taxon>eudicotyledons</taxon>
        <taxon>Gunneridae</taxon>
        <taxon>Pentapetalae</taxon>
        <taxon>rosids</taxon>
        <taxon>fabids</taxon>
        <taxon>Rosales</taxon>
        <taxon>Rhamnaceae</taxon>
        <taxon>Paliureae</taxon>
        <taxon>Ziziphus</taxon>
    </lineage>
</organism>
<accession>A0A978V1G7</accession>
<dbReference type="Proteomes" id="UP000813462">
    <property type="component" value="Unassembled WGS sequence"/>
</dbReference>
<evidence type="ECO:0000313" key="1">
    <source>
        <dbReference type="EMBL" id="KAH7521200.1"/>
    </source>
</evidence>
<dbReference type="InterPro" id="IPR007658">
    <property type="entry name" value="DUF594"/>
</dbReference>
<name>A0A978V1G7_ZIZJJ</name>
<dbReference type="EMBL" id="JAEACU010000007">
    <property type="protein sequence ID" value="KAH7521200.1"/>
    <property type="molecule type" value="Genomic_DNA"/>
</dbReference>
<proteinExistence type="predicted"/>
<dbReference type="PANTHER" id="PTHR31325">
    <property type="entry name" value="OS01G0798800 PROTEIN-RELATED"/>
    <property type="match status" value="1"/>
</dbReference>
<comment type="caution">
    <text evidence="1">The sequence shown here is derived from an EMBL/GenBank/DDBJ whole genome shotgun (WGS) entry which is preliminary data.</text>
</comment>
<reference evidence="1" key="1">
    <citation type="journal article" date="2021" name="Front. Plant Sci.">
        <title>Chromosome-Scale Genome Assembly for Chinese Sour Jujube and Insights Into Its Genome Evolution and Domestication Signature.</title>
        <authorList>
            <person name="Shen L.-Y."/>
            <person name="Luo H."/>
            <person name="Wang X.-L."/>
            <person name="Wang X.-M."/>
            <person name="Qiu X.-J."/>
            <person name="Liu H."/>
            <person name="Zhou S.-S."/>
            <person name="Jia K.-H."/>
            <person name="Nie S."/>
            <person name="Bao Y.-T."/>
            <person name="Zhang R.-G."/>
            <person name="Yun Q.-Z."/>
            <person name="Chai Y.-H."/>
            <person name="Lu J.-Y."/>
            <person name="Li Y."/>
            <person name="Zhao S.-W."/>
            <person name="Mao J.-F."/>
            <person name="Jia S.-G."/>
            <person name="Mao Y.-M."/>
        </authorList>
    </citation>
    <scope>NUCLEOTIDE SEQUENCE</scope>
    <source>
        <strain evidence="1">AT0</strain>
        <tissue evidence="1">Leaf</tissue>
    </source>
</reference>